<gene>
    <name evidence="5" type="primary">tssL</name>
    <name evidence="5" type="ORF">GJQ57_11855</name>
</gene>
<evidence type="ECO:0000256" key="3">
    <source>
        <dbReference type="SAM" id="Phobius"/>
    </source>
</evidence>
<evidence type="ECO:0000256" key="2">
    <source>
        <dbReference type="SAM" id="MobiDB-lite"/>
    </source>
</evidence>
<feature type="domain" description="OmpA-like" evidence="4">
    <location>
        <begin position="298"/>
        <end position="416"/>
    </location>
</feature>
<dbReference type="InterPro" id="IPR036737">
    <property type="entry name" value="OmpA-like_sf"/>
</dbReference>
<evidence type="ECO:0000313" key="6">
    <source>
        <dbReference type="Proteomes" id="UP000441032"/>
    </source>
</evidence>
<evidence type="ECO:0000313" key="5">
    <source>
        <dbReference type="EMBL" id="MRS99340.1"/>
    </source>
</evidence>
<protein>
    <submittedName>
        <fullName evidence="5">Type VI secretion system protein TssL</fullName>
    </submittedName>
</protein>
<evidence type="ECO:0000259" key="4">
    <source>
        <dbReference type="PROSITE" id="PS51123"/>
    </source>
</evidence>
<keyword evidence="3" id="KW-1133">Transmembrane helix</keyword>
<keyword evidence="1 3" id="KW-0472">Membrane</keyword>
<dbReference type="PROSITE" id="PS51123">
    <property type="entry name" value="OMPA_2"/>
    <property type="match status" value="1"/>
</dbReference>
<dbReference type="InterPro" id="IPR006665">
    <property type="entry name" value="OmpA-like"/>
</dbReference>
<dbReference type="RefSeq" id="WP_154207189.1">
    <property type="nucleotide sequence ID" value="NZ_WJYN01000004.1"/>
</dbReference>
<feature type="region of interest" description="Disordered" evidence="2">
    <location>
        <begin position="1"/>
        <end position="32"/>
    </location>
</feature>
<keyword evidence="3" id="KW-0812">Transmembrane</keyword>
<dbReference type="InterPro" id="IPR038522">
    <property type="entry name" value="T4/T6SS_DotU_sf"/>
</dbReference>
<dbReference type="EMBL" id="WJYN01000004">
    <property type="protein sequence ID" value="MRS99340.1"/>
    <property type="molecule type" value="Genomic_DNA"/>
</dbReference>
<dbReference type="GO" id="GO:0016020">
    <property type="term" value="C:membrane"/>
    <property type="evidence" value="ECO:0007669"/>
    <property type="project" value="UniProtKB-UniRule"/>
</dbReference>
<dbReference type="Gene3D" id="1.25.40.590">
    <property type="entry name" value="Type IV / VI secretion system, DotU"/>
    <property type="match status" value="1"/>
</dbReference>
<evidence type="ECO:0000256" key="1">
    <source>
        <dbReference type="PROSITE-ProRule" id="PRU00473"/>
    </source>
</evidence>
<dbReference type="NCBIfam" id="TIGR03349">
    <property type="entry name" value="IV_VI_DotU"/>
    <property type="match status" value="1"/>
</dbReference>
<dbReference type="CDD" id="cd07185">
    <property type="entry name" value="OmpA_C-like"/>
    <property type="match status" value="1"/>
</dbReference>
<dbReference type="NCBIfam" id="TIGR03350">
    <property type="entry name" value="type_VI_ompA"/>
    <property type="match status" value="1"/>
</dbReference>
<accession>A0A7X2HMN2</accession>
<proteinExistence type="predicted"/>
<feature type="transmembrane region" description="Helical" evidence="3">
    <location>
        <begin position="228"/>
        <end position="246"/>
    </location>
</feature>
<dbReference type="NCBIfam" id="NF038228">
    <property type="entry name" value="IcmH_DotU_IVB"/>
    <property type="match status" value="1"/>
</dbReference>
<sequence>MTQEPAAQPSPEPVRSASTRAANEPRQIKRKPIEQRVEKAKQAVNPVLSAARPLLRALADMPSTLRVDQAALLKDVLEQELHDFQTVCERVGIRSEHTLAAHYSLCTALDEAALGTPWGSNGSWAKDSLLVKHHGGTDGGTKVFQVLGRLVNSPEEHIDVIELIYYLLSLDFQGRYRGPAEGERQHLAIRQSLYTLIRKHRGTVPRELSPNLPVTPAGRFSMIRTVPIWFSATVLGLAAFGLFGWYKYQLSLRTHDLEQQIQAIGQITPPPPPKVVLRLAELLKDEIARGQVKVEEDATHSVVTFRGDDMFAGGRAEVNAKAQPLLDKIATEIAKVPGKVTVTGHSDNQPIKTARFPSNQVLSEERAVHVSEYLASRGVAQGRLEAVGKGDTEPVAENATWNGRAANRRVQIDVTQ</sequence>
<dbReference type="PANTHER" id="PTHR30329:SF19">
    <property type="entry name" value="OUTER MEMBRANE PROTEIN, OMPA FAMILY"/>
    <property type="match status" value="1"/>
</dbReference>
<dbReference type="Pfam" id="PF00691">
    <property type="entry name" value="OmpA"/>
    <property type="match status" value="1"/>
</dbReference>
<dbReference type="AlphaFoldDB" id="A0A7X2HMN2"/>
<dbReference type="InterPro" id="IPR017733">
    <property type="entry name" value="OmpA-like_dom_proteobacteria"/>
</dbReference>
<name>A0A7X2HMN2_RALPI</name>
<reference evidence="5 6" key="1">
    <citation type="submission" date="2019-11" db="EMBL/GenBank/DDBJ databases">
        <title>Phenotypic characterization of an OXA-22 and OXA-60 co-producing Ralstonia pickettii clinical strain.</title>
        <authorList>
            <person name="He F."/>
        </authorList>
    </citation>
    <scope>NUCLEOTIDE SEQUENCE [LARGE SCALE GENOMIC DNA]</scope>
    <source>
        <strain evidence="5 6">PSLESD1</strain>
    </source>
</reference>
<dbReference type="Proteomes" id="UP000441032">
    <property type="component" value="Unassembled WGS sequence"/>
</dbReference>
<dbReference type="SUPFAM" id="SSF103088">
    <property type="entry name" value="OmpA-like"/>
    <property type="match status" value="1"/>
</dbReference>
<dbReference type="InterPro" id="IPR017732">
    <property type="entry name" value="T4/T6SS_DotU"/>
</dbReference>
<organism evidence="5 6">
    <name type="scientific">Ralstonia pickettii</name>
    <name type="common">Burkholderia pickettii</name>
    <dbReference type="NCBI Taxonomy" id="329"/>
    <lineage>
        <taxon>Bacteria</taxon>
        <taxon>Pseudomonadati</taxon>
        <taxon>Pseudomonadota</taxon>
        <taxon>Betaproteobacteria</taxon>
        <taxon>Burkholderiales</taxon>
        <taxon>Burkholderiaceae</taxon>
        <taxon>Ralstonia</taxon>
    </lineage>
</organism>
<dbReference type="InterPro" id="IPR050330">
    <property type="entry name" value="Bact_OuterMem_StrucFunc"/>
</dbReference>
<dbReference type="Gene3D" id="3.30.1330.60">
    <property type="entry name" value="OmpA-like domain"/>
    <property type="match status" value="1"/>
</dbReference>
<comment type="caution">
    <text evidence="5">The sequence shown here is derived from an EMBL/GenBank/DDBJ whole genome shotgun (WGS) entry which is preliminary data.</text>
</comment>
<dbReference type="PANTHER" id="PTHR30329">
    <property type="entry name" value="STATOR ELEMENT OF FLAGELLAR MOTOR COMPLEX"/>
    <property type="match status" value="1"/>
</dbReference>
<dbReference type="Pfam" id="PF09850">
    <property type="entry name" value="DotU"/>
    <property type="match status" value="1"/>
</dbReference>